<feature type="compositionally biased region" description="Polar residues" evidence="1">
    <location>
        <begin position="345"/>
        <end position="356"/>
    </location>
</feature>
<evidence type="ECO:0000313" key="3">
    <source>
        <dbReference type="EMBL" id="PWV00984.1"/>
    </source>
</evidence>
<feature type="compositionally biased region" description="Basic and acidic residues" evidence="1">
    <location>
        <begin position="157"/>
        <end position="192"/>
    </location>
</feature>
<name>A0A2V2W2X3_TRYCR</name>
<dbReference type="EMBL" id="PRFA01000005">
    <property type="protein sequence ID" value="PWV00984.1"/>
    <property type="molecule type" value="Genomic_DNA"/>
</dbReference>
<feature type="compositionally biased region" description="Polar residues" evidence="1">
    <location>
        <begin position="239"/>
        <end position="254"/>
    </location>
</feature>
<feature type="signal peptide" evidence="2">
    <location>
        <begin position="1"/>
        <end position="27"/>
    </location>
</feature>
<dbReference type="VEuPathDB" id="TriTrypDB:BCY84_07759"/>
<feature type="compositionally biased region" description="Basic and acidic residues" evidence="1">
    <location>
        <begin position="284"/>
        <end position="294"/>
    </location>
</feature>
<feature type="compositionally biased region" description="Low complexity" evidence="1">
    <location>
        <begin position="255"/>
        <end position="266"/>
    </location>
</feature>
<feature type="compositionally biased region" description="Basic and acidic residues" evidence="1">
    <location>
        <begin position="89"/>
        <end position="98"/>
    </location>
</feature>
<feature type="chain" id="PRO_5015933309" evidence="2">
    <location>
        <begin position="28"/>
        <end position="428"/>
    </location>
</feature>
<protein>
    <submittedName>
        <fullName evidence="3">Mucin-associated surface protein (MASP)</fullName>
    </submittedName>
</protein>
<sequence>MAMMMTGRVLLVCALCVLWCGTGCVFAKEEETQDEFCNSTYLEFLNLLANKTDAELKEKYCKNENDEAKCVETLKKDIAVALEKEKKMKDNAADRDPNVAHALGVPVGSSTTKSSTAAGVDNAGVSSPITPTLKVEGDVNAKVNSPAGGAGPQPRSNDVRSETERSHHPEAEGLHQHGADVQDTTIHSKDEETPQTGLQSTEAREGTEEAPAPSQDPPNTAESHEDKSRKVAAPDTIPAENTSPDSNQEQTSQFSPPSGSETTGSSDNEGTEKNSKNAQISDATLKDEGQHRESTAGNEYGTTVQSAAEKRNTTTPGGSDDSTAAAATVQPEDGMESNPAKNDLSPPSTEDATQLSMAPDAEGASNSEENTNSQSGGNLNVIIATATQTNHTTKPSDSDGSTAVFHTTSPLLPLLVVACAAAAAVVAA</sequence>
<dbReference type="VEuPathDB" id="TriTrypDB:Tc_MARK_9880"/>
<feature type="region of interest" description="Disordered" evidence="1">
    <location>
        <begin position="89"/>
        <end position="378"/>
    </location>
</feature>
<dbReference type="VEuPathDB" id="TriTrypDB:TcCLB.508761.30"/>
<dbReference type="VEuPathDB" id="TriTrypDB:TcCL_Unassigned01615"/>
<organism evidence="3 4">
    <name type="scientific">Trypanosoma cruzi</name>
    <dbReference type="NCBI Taxonomy" id="5693"/>
    <lineage>
        <taxon>Eukaryota</taxon>
        <taxon>Discoba</taxon>
        <taxon>Euglenozoa</taxon>
        <taxon>Kinetoplastea</taxon>
        <taxon>Metakinetoplastina</taxon>
        <taxon>Trypanosomatida</taxon>
        <taxon>Trypanosomatidae</taxon>
        <taxon>Trypanosoma</taxon>
        <taxon>Schizotrypanum</taxon>
    </lineage>
</organism>
<evidence type="ECO:0000256" key="1">
    <source>
        <dbReference type="SAM" id="MobiDB-lite"/>
    </source>
</evidence>
<gene>
    <name evidence="3" type="ORF">C4B63_5g754</name>
</gene>
<dbReference type="VEuPathDB" id="TriTrypDB:TcG_13435"/>
<feature type="compositionally biased region" description="Polar residues" evidence="1">
    <location>
        <begin position="364"/>
        <end position="378"/>
    </location>
</feature>
<dbReference type="Proteomes" id="UP000246121">
    <property type="component" value="Unassembled WGS sequence"/>
</dbReference>
<evidence type="ECO:0000313" key="4">
    <source>
        <dbReference type="Proteomes" id="UP000246121"/>
    </source>
</evidence>
<proteinExistence type="predicted"/>
<evidence type="ECO:0000256" key="2">
    <source>
        <dbReference type="SAM" id="SignalP"/>
    </source>
</evidence>
<accession>A0A2V2W2X3</accession>
<reference evidence="3 4" key="1">
    <citation type="journal article" date="2018" name="Microb. Genom.">
        <title>Expanding an expanded genome: long-read sequencing of Trypanosoma cruzi.</title>
        <authorList>
            <person name="Berna L."/>
            <person name="Rodriguez M."/>
            <person name="Chiribao M.L."/>
            <person name="Parodi-Talice A."/>
            <person name="Pita S."/>
            <person name="Rijo G."/>
            <person name="Alvarez-Valin F."/>
            <person name="Robello C."/>
        </authorList>
    </citation>
    <scope>NUCLEOTIDE SEQUENCE [LARGE SCALE GENOMIC DNA]</scope>
    <source>
        <strain evidence="3 4">Dm28c</strain>
    </source>
</reference>
<keyword evidence="2" id="KW-0732">Signal</keyword>
<dbReference type="VEuPathDB" id="TriTrypDB:ECC02_009881"/>
<feature type="compositionally biased region" description="Polar residues" evidence="1">
    <location>
        <begin position="313"/>
        <end position="322"/>
    </location>
</feature>
<dbReference type="VEuPathDB" id="TriTrypDB:TcG_06089"/>
<feature type="compositionally biased region" description="Polar residues" evidence="1">
    <location>
        <begin position="295"/>
        <end position="306"/>
    </location>
</feature>
<dbReference type="VEuPathDB" id="TriTrypDB:TcYC6_0159540"/>
<dbReference type="VEuPathDB" id="TriTrypDB:TcBrA4_0171710"/>
<dbReference type="VEuPathDB" id="TriTrypDB:C4B63_5g754"/>
<dbReference type="VEuPathDB" id="TriTrypDB:TCDM_10357"/>
<dbReference type="VEuPathDB" id="TriTrypDB:TcCLB.507959.280"/>
<comment type="caution">
    <text evidence="3">The sequence shown here is derived from an EMBL/GenBank/DDBJ whole genome shotgun (WGS) entry which is preliminary data.</text>
</comment>
<dbReference type="AlphaFoldDB" id="A0A2V2W2X3"/>
<dbReference type="VEuPathDB" id="TriTrypDB:C3747_27g375"/>
<dbReference type="VEuPathDB" id="TriTrypDB:TCSYLVIO_000635"/>